<proteinExistence type="predicted"/>
<dbReference type="AlphaFoldDB" id="A0A9D3WEP9"/>
<protein>
    <submittedName>
        <fullName evidence="1">Uncharacterized protein</fullName>
    </submittedName>
</protein>
<organism evidence="1 2">
    <name type="scientific">Gossypium stocksii</name>
    <dbReference type="NCBI Taxonomy" id="47602"/>
    <lineage>
        <taxon>Eukaryota</taxon>
        <taxon>Viridiplantae</taxon>
        <taxon>Streptophyta</taxon>
        <taxon>Embryophyta</taxon>
        <taxon>Tracheophyta</taxon>
        <taxon>Spermatophyta</taxon>
        <taxon>Magnoliopsida</taxon>
        <taxon>eudicotyledons</taxon>
        <taxon>Gunneridae</taxon>
        <taxon>Pentapetalae</taxon>
        <taxon>rosids</taxon>
        <taxon>malvids</taxon>
        <taxon>Malvales</taxon>
        <taxon>Malvaceae</taxon>
        <taxon>Malvoideae</taxon>
        <taxon>Gossypium</taxon>
    </lineage>
</organism>
<name>A0A9D3WEP9_9ROSI</name>
<sequence>MKNMMVQMFEIMKLLEQQIKVQFPTKEAIHKVPNSNHDDQSTIVNHLEFNGNNEQEFHIDGQEDELNMIEGVTDSIELVIDIAIDVYVKLTIDLKLKLILSGSVNEPTHFLARVAENPTEEVDKFNSFLFRDGVKAKANKSSREIEATSMELTYGVSLHISMEKQMADQSVENQLEVLLLW</sequence>
<keyword evidence="2" id="KW-1185">Reference proteome</keyword>
<evidence type="ECO:0000313" key="2">
    <source>
        <dbReference type="Proteomes" id="UP000828251"/>
    </source>
</evidence>
<reference evidence="1 2" key="1">
    <citation type="journal article" date="2021" name="Plant Biotechnol. J.">
        <title>Multi-omics assisted identification of the key and species-specific regulatory components of drought-tolerant mechanisms in Gossypium stocksii.</title>
        <authorList>
            <person name="Yu D."/>
            <person name="Ke L."/>
            <person name="Zhang D."/>
            <person name="Wu Y."/>
            <person name="Sun Y."/>
            <person name="Mei J."/>
            <person name="Sun J."/>
            <person name="Sun Y."/>
        </authorList>
    </citation>
    <scope>NUCLEOTIDE SEQUENCE [LARGE SCALE GENOMIC DNA]</scope>
    <source>
        <strain evidence="2">cv. E1</strain>
        <tissue evidence="1">Leaf</tissue>
    </source>
</reference>
<dbReference type="EMBL" id="JAIQCV010000002">
    <property type="protein sequence ID" value="KAH1121990.1"/>
    <property type="molecule type" value="Genomic_DNA"/>
</dbReference>
<comment type="caution">
    <text evidence="1">The sequence shown here is derived from an EMBL/GenBank/DDBJ whole genome shotgun (WGS) entry which is preliminary data.</text>
</comment>
<dbReference type="Proteomes" id="UP000828251">
    <property type="component" value="Unassembled WGS sequence"/>
</dbReference>
<gene>
    <name evidence="1" type="ORF">J1N35_005150</name>
</gene>
<accession>A0A9D3WEP9</accession>
<evidence type="ECO:0000313" key="1">
    <source>
        <dbReference type="EMBL" id="KAH1121990.1"/>
    </source>
</evidence>